<dbReference type="GO" id="GO:0006508">
    <property type="term" value="P:proteolysis"/>
    <property type="evidence" value="ECO:0007669"/>
    <property type="project" value="InterPro"/>
</dbReference>
<dbReference type="Gene3D" id="2.40.10.10">
    <property type="entry name" value="Trypsin-like serine proteases"/>
    <property type="match status" value="1"/>
</dbReference>
<dbReference type="EMBL" id="OB660629">
    <property type="protein sequence ID" value="CAD7225671.1"/>
    <property type="molecule type" value="Genomic_DNA"/>
</dbReference>
<dbReference type="PRINTS" id="PR00722">
    <property type="entry name" value="CHYMOTRYPSIN"/>
</dbReference>
<sequence>MIEVALVCPPDQRASVRSPSTPGTYYSLQCSSNESRQRTVFCPVGLCVESCVVECRNGAEIAGSFRRVSLPGSSARSCRELGSHRELWRRGSPLPEDRRRLPRSPRRPAPSLVVFKLLHKNMKHYCAGTLITERFILTAAHCVADKFAPHTVMAIREFSLSGPEGVGEAAHFRPDLIIRHYGYNPDTFHHDIALIRLKTPIRLDQERFVSVACLPDNNVEQFEGKYGIVTGWGRLYEGGPTPDTPHEVVLPIVNNRVCQTLLRQYFVITPGQMCAGFREGGRDACQVELEAETPVRVVHSISCCSTGCDAKMQVSDSVTWCVELGFTTGLSIFDVDDQVVERFGHGQRRQDAC</sequence>
<dbReference type="PROSITE" id="PS00134">
    <property type="entry name" value="TRYPSIN_HIS"/>
    <property type="match status" value="1"/>
</dbReference>
<dbReference type="SUPFAM" id="SSF50494">
    <property type="entry name" value="Trypsin-like serine proteases"/>
    <property type="match status" value="1"/>
</dbReference>
<dbReference type="InterPro" id="IPR018114">
    <property type="entry name" value="TRYPSIN_HIS"/>
</dbReference>
<dbReference type="InterPro" id="IPR001254">
    <property type="entry name" value="Trypsin_dom"/>
</dbReference>
<dbReference type="InterPro" id="IPR009003">
    <property type="entry name" value="Peptidase_S1_PA"/>
</dbReference>
<dbReference type="FunFam" id="2.40.10.10:FF:000068">
    <property type="entry name" value="transmembrane protease serine 2"/>
    <property type="match status" value="1"/>
</dbReference>
<keyword evidence="1" id="KW-1015">Disulfide bond</keyword>
<gene>
    <name evidence="2" type="ORF">CTOB1V02_LOCUS3604</name>
</gene>
<dbReference type="InterPro" id="IPR043504">
    <property type="entry name" value="Peptidase_S1_PA_chymotrypsin"/>
</dbReference>
<dbReference type="InterPro" id="IPR001314">
    <property type="entry name" value="Peptidase_S1A"/>
</dbReference>
<dbReference type="PANTHER" id="PTHR24252:SF7">
    <property type="entry name" value="HYALIN"/>
    <property type="match status" value="1"/>
</dbReference>
<evidence type="ECO:0000313" key="2">
    <source>
        <dbReference type="EMBL" id="CAD7225671.1"/>
    </source>
</evidence>
<dbReference type="CDD" id="cd00190">
    <property type="entry name" value="Tryp_SPc"/>
    <property type="match status" value="1"/>
</dbReference>
<accession>A0A7R8ZNE0</accession>
<proteinExistence type="predicted"/>
<reference evidence="2" key="1">
    <citation type="submission" date="2020-11" db="EMBL/GenBank/DDBJ databases">
        <authorList>
            <person name="Tran Van P."/>
        </authorList>
    </citation>
    <scope>NUCLEOTIDE SEQUENCE</scope>
</reference>
<organism evidence="2">
    <name type="scientific">Cyprideis torosa</name>
    <dbReference type="NCBI Taxonomy" id="163714"/>
    <lineage>
        <taxon>Eukaryota</taxon>
        <taxon>Metazoa</taxon>
        <taxon>Ecdysozoa</taxon>
        <taxon>Arthropoda</taxon>
        <taxon>Crustacea</taxon>
        <taxon>Oligostraca</taxon>
        <taxon>Ostracoda</taxon>
        <taxon>Podocopa</taxon>
        <taxon>Podocopida</taxon>
        <taxon>Cytherocopina</taxon>
        <taxon>Cytheroidea</taxon>
        <taxon>Cytherideidae</taxon>
        <taxon>Cyprideis</taxon>
    </lineage>
</organism>
<dbReference type="GO" id="GO:0004252">
    <property type="term" value="F:serine-type endopeptidase activity"/>
    <property type="evidence" value="ECO:0007669"/>
    <property type="project" value="InterPro"/>
</dbReference>
<protein>
    <submittedName>
        <fullName evidence="2">Uncharacterized protein</fullName>
    </submittedName>
</protein>
<dbReference type="AlphaFoldDB" id="A0A7R8ZNE0"/>
<dbReference type="SMART" id="SM00020">
    <property type="entry name" value="Tryp_SPc"/>
    <property type="match status" value="1"/>
</dbReference>
<dbReference type="PROSITE" id="PS50240">
    <property type="entry name" value="TRYPSIN_DOM"/>
    <property type="match status" value="1"/>
</dbReference>
<name>A0A7R8ZNE0_9CRUS</name>
<dbReference type="Pfam" id="PF00089">
    <property type="entry name" value="Trypsin"/>
    <property type="match status" value="1"/>
</dbReference>
<dbReference type="PANTHER" id="PTHR24252">
    <property type="entry name" value="ACROSIN-RELATED"/>
    <property type="match status" value="1"/>
</dbReference>
<evidence type="ECO:0000256" key="1">
    <source>
        <dbReference type="ARBA" id="ARBA00023157"/>
    </source>
</evidence>
<dbReference type="OrthoDB" id="546450at2759"/>